<name>A0ABW4FZU7_9ACTN</name>
<evidence type="ECO:0000256" key="1">
    <source>
        <dbReference type="SAM" id="MobiDB-lite"/>
    </source>
</evidence>
<dbReference type="Proteomes" id="UP001597097">
    <property type="component" value="Unassembled WGS sequence"/>
</dbReference>
<dbReference type="RefSeq" id="WP_219532733.1">
    <property type="nucleotide sequence ID" value="NZ_JAHKRM010000015.1"/>
</dbReference>
<evidence type="ECO:0000313" key="2">
    <source>
        <dbReference type="EMBL" id="MFD1535835.1"/>
    </source>
</evidence>
<feature type="compositionally biased region" description="Basic residues" evidence="1">
    <location>
        <begin position="8"/>
        <end position="17"/>
    </location>
</feature>
<comment type="caution">
    <text evidence="2">The sequence shown here is derived from an EMBL/GenBank/DDBJ whole genome shotgun (WGS) entry which is preliminary data.</text>
</comment>
<proteinExistence type="predicted"/>
<gene>
    <name evidence="2" type="ORF">ACFSJ0_02250</name>
</gene>
<sequence length="84" mass="9294">MAHQVQRQVHHARRTRHVGQPATLVAGADVRYDMGENHPAAPTGWFVPPIDLTTRDGRERRLAEVLRDARPLPLDLTGGNDLAA</sequence>
<keyword evidence="3" id="KW-1185">Reference proteome</keyword>
<feature type="region of interest" description="Disordered" evidence="1">
    <location>
        <begin position="1"/>
        <end position="22"/>
    </location>
</feature>
<protein>
    <submittedName>
        <fullName evidence="2">Uncharacterized protein</fullName>
    </submittedName>
</protein>
<reference evidence="3" key="1">
    <citation type="journal article" date="2019" name="Int. J. Syst. Evol. Microbiol.">
        <title>The Global Catalogue of Microorganisms (GCM) 10K type strain sequencing project: providing services to taxonomists for standard genome sequencing and annotation.</title>
        <authorList>
            <consortium name="The Broad Institute Genomics Platform"/>
            <consortium name="The Broad Institute Genome Sequencing Center for Infectious Disease"/>
            <person name="Wu L."/>
            <person name="Ma J."/>
        </authorList>
    </citation>
    <scope>NUCLEOTIDE SEQUENCE [LARGE SCALE GENOMIC DNA]</scope>
    <source>
        <strain evidence="3">CGMCC 1.15399</strain>
    </source>
</reference>
<dbReference type="EMBL" id="JBHUCM010000004">
    <property type="protein sequence ID" value="MFD1535835.1"/>
    <property type="molecule type" value="Genomic_DNA"/>
</dbReference>
<accession>A0ABW4FZU7</accession>
<evidence type="ECO:0000313" key="3">
    <source>
        <dbReference type="Proteomes" id="UP001597097"/>
    </source>
</evidence>
<organism evidence="2 3">
    <name type="scientific">Nonomuraea guangzhouensis</name>
    <dbReference type="NCBI Taxonomy" id="1291555"/>
    <lineage>
        <taxon>Bacteria</taxon>
        <taxon>Bacillati</taxon>
        <taxon>Actinomycetota</taxon>
        <taxon>Actinomycetes</taxon>
        <taxon>Streptosporangiales</taxon>
        <taxon>Streptosporangiaceae</taxon>
        <taxon>Nonomuraea</taxon>
    </lineage>
</organism>